<dbReference type="Gene3D" id="3.30.530.20">
    <property type="match status" value="1"/>
</dbReference>
<dbReference type="Proteomes" id="UP000234190">
    <property type="component" value="Unassembled WGS sequence"/>
</dbReference>
<sequence length="147" mass="17036">MARVYVSAVMNATLDQAWGMLRDFGDLGNYHPFFENSYIEEGWAPDRIGCVRHFTVRDGGGTLRERLLDLSDYEHRCTYEILHIGADWRNYIAQMHLLPITETGQCFGEWWATFDVPADQEAEAVERVADTFRIFFECVNQRFGRSG</sequence>
<accession>A0A2N4U9A7</accession>
<gene>
    <name evidence="1" type="ORF">CR159_00585</name>
</gene>
<dbReference type="InterPro" id="IPR023393">
    <property type="entry name" value="START-like_dom_sf"/>
</dbReference>
<keyword evidence="2" id="KW-1185">Reference proteome</keyword>
<dbReference type="RefSeq" id="WP_102072060.1">
    <property type="nucleotide sequence ID" value="NZ_PDNW01000001.1"/>
</dbReference>
<comment type="caution">
    <text evidence="1">The sequence shown here is derived from an EMBL/GenBank/DDBJ whole genome shotgun (WGS) entry which is preliminary data.</text>
</comment>
<dbReference type="PANTHER" id="PTHR39332:SF7">
    <property type="entry name" value="SRPBCC FAMILY PROTEIN"/>
    <property type="match status" value="1"/>
</dbReference>
<dbReference type="Pfam" id="PF10604">
    <property type="entry name" value="Polyketide_cyc2"/>
    <property type="match status" value="1"/>
</dbReference>
<evidence type="ECO:0000313" key="2">
    <source>
        <dbReference type="Proteomes" id="UP000234190"/>
    </source>
</evidence>
<protein>
    <submittedName>
        <fullName evidence="1">MxaD family protein</fullName>
    </submittedName>
</protein>
<reference evidence="1 2" key="1">
    <citation type="submission" date="2017-10" db="EMBL/GenBank/DDBJ databases">
        <title>Two draft genome sequences of Pusillimonas sp. strains isolated from a nitrate- and radionuclide-contaminated groundwater in Russia.</title>
        <authorList>
            <person name="Grouzdev D.S."/>
            <person name="Tourova T.P."/>
            <person name="Goeva M.A."/>
            <person name="Babich T.L."/>
            <person name="Sokolova D.S."/>
            <person name="Abdullin R."/>
            <person name="Poltaraus A.B."/>
            <person name="Toshchakov S.V."/>
            <person name="Nazina T.N."/>
        </authorList>
    </citation>
    <scope>NUCLEOTIDE SEQUENCE [LARGE SCALE GENOMIC DNA]</scope>
    <source>
        <strain evidence="1 2">JR1/69-3-13</strain>
    </source>
</reference>
<organism evidence="1 2">
    <name type="scientific">Pollutimonas subterranea</name>
    <dbReference type="NCBI Taxonomy" id="2045210"/>
    <lineage>
        <taxon>Bacteria</taxon>
        <taxon>Pseudomonadati</taxon>
        <taxon>Pseudomonadota</taxon>
        <taxon>Betaproteobacteria</taxon>
        <taxon>Burkholderiales</taxon>
        <taxon>Alcaligenaceae</taxon>
        <taxon>Pollutimonas</taxon>
    </lineage>
</organism>
<evidence type="ECO:0000313" key="1">
    <source>
        <dbReference type="EMBL" id="PLC51569.1"/>
    </source>
</evidence>
<dbReference type="EMBL" id="PDNW01000001">
    <property type="protein sequence ID" value="PLC51569.1"/>
    <property type="molecule type" value="Genomic_DNA"/>
</dbReference>
<dbReference type="PANTHER" id="PTHR39332">
    <property type="entry name" value="BLL4707 PROTEIN"/>
    <property type="match status" value="1"/>
</dbReference>
<dbReference type="CDD" id="cd07821">
    <property type="entry name" value="PYR_PYL_RCAR_like"/>
    <property type="match status" value="1"/>
</dbReference>
<dbReference type="OrthoDB" id="1364128at2"/>
<dbReference type="SUPFAM" id="SSF55961">
    <property type="entry name" value="Bet v1-like"/>
    <property type="match status" value="1"/>
</dbReference>
<dbReference type="InterPro" id="IPR019587">
    <property type="entry name" value="Polyketide_cyclase/dehydratase"/>
</dbReference>
<name>A0A2N4U9A7_9BURK</name>
<dbReference type="AlphaFoldDB" id="A0A2N4U9A7"/>
<proteinExistence type="predicted"/>